<feature type="chain" id="PRO_5002526232" description="LysM domain-containing protein" evidence="2">
    <location>
        <begin position="26"/>
        <end position="321"/>
    </location>
</feature>
<sequence length="321" mass="35459">MKRTLFPTLFSFAAVTFACAPRDQAYWIVKSNDIAQKAIEHLGVSETSIKTLNGNRDLNHIQPGETLAVPYVPSLSPPATWSTSMHTSDSSTFCTAYLQLPPEPTSFSTDIRPQSDLPTLDKESVTGKSGLMTSGFDITSTPASERPGLMKVSSSTTQGDSAAPTQSREHKSTIVPTQSPSVEDTEHRTSFLYSRGKRFCYPPRESLGSESHHKEFFDQAVHEFCRQKRDPLNLANIRYLELFATPTGSAESNPMYILSSTLNTQTFECAITGAKLTQEGCQLTMQKFWTQCDNGGSGGRMEEACVIYDYQAVRPQKHDAE</sequence>
<feature type="compositionally biased region" description="Polar residues" evidence="1">
    <location>
        <begin position="152"/>
        <end position="166"/>
    </location>
</feature>
<protein>
    <recommendedName>
        <fullName evidence="5">LysM domain-containing protein</fullName>
    </recommendedName>
</protein>
<dbReference type="AlphaFoldDB" id="A0A0F7ZRG7"/>
<name>A0A0F7ZRG7_9HYPO</name>
<evidence type="ECO:0000256" key="1">
    <source>
        <dbReference type="SAM" id="MobiDB-lite"/>
    </source>
</evidence>
<feature type="region of interest" description="Disordered" evidence="1">
    <location>
        <begin position="104"/>
        <end position="187"/>
    </location>
</feature>
<dbReference type="OrthoDB" id="1896086at2759"/>
<feature type="signal peptide" evidence="2">
    <location>
        <begin position="1"/>
        <end position="25"/>
    </location>
</feature>
<keyword evidence="2" id="KW-0732">Signal</keyword>
<dbReference type="Proteomes" id="UP000054481">
    <property type="component" value="Unassembled WGS sequence"/>
</dbReference>
<dbReference type="PROSITE" id="PS51257">
    <property type="entry name" value="PROKAR_LIPOPROTEIN"/>
    <property type="match status" value="1"/>
</dbReference>
<keyword evidence="4" id="KW-1185">Reference proteome</keyword>
<dbReference type="EMBL" id="KQ030697">
    <property type="protein sequence ID" value="KJZ69583.1"/>
    <property type="molecule type" value="Genomic_DNA"/>
</dbReference>
<proteinExistence type="predicted"/>
<evidence type="ECO:0008006" key="5">
    <source>
        <dbReference type="Google" id="ProtNLM"/>
    </source>
</evidence>
<evidence type="ECO:0000313" key="4">
    <source>
        <dbReference type="Proteomes" id="UP000054481"/>
    </source>
</evidence>
<accession>A0A0F7ZRG7</accession>
<evidence type="ECO:0000256" key="2">
    <source>
        <dbReference type="SAM" id="SignalP"/>
    </source>
</evidence>
<evidence type="ECO:0000313" key="3">
    <source>
        <dbReference type="EMBL" id="KJZ69583.1"/>
    </source>
</evidence>
<reference evidence="3 4" key="1">
    <citation type="journal article" date="2014" name="Genome Biol. Evol.">
        <title>Comparative genomics and transcriptomics analyses reveal divergent lifestyle features of nematode endoparasitic fungus Hirsutella minnesotensis.</title>
        <authorList>
            <person name="Lai Y."/>
            <person name="Liu K."/>
            <person name="Zhang X."/>
            <person name="Zhang X."/>
            <person name="Li K."/>
            <person name="Wang N."/>
            <person name="Shu C."/>
            <person name="Wu Y."/>
            <person name="Wang C."/>
            <person name="Bushley K.E."/>
            <person name="Xiang M."/>
            <person name="Liu X."/>
        </authorList>
    </citation>
    <scope>NUCLEOTIDE SEQUENCE [LARGE SCALE GENOMIC DNA]</scope>
    <source>
        <strain evidence="3 4">3608</strain>
    </source>
</reference>
<gene>
    <name evidence="3" type="ORF">HIM_11020</name>
</gene>
<organism evidence="3 4">
    <name type="scientific">Hirsutella minnesotensis 3608</name>
    <dbReference type="NCBI Taxonomy" id="1043627"/>
    <lineage>
        <taxon>Eukaryota</taxon>
        <taxon>Fungi</taxon>
        <taxon>Dikarya</taxon>
        <taxon>Ascomycota</taxon>
        <taxon>Pezizomycotina</taxon>
        <taxon>Sordariomycetes</taxon>
        <taxon>Hypocreomycetidae</taxon>
        <taxon>Hypocreales</taxon>
        <taxon>Ophiocordycipitaceae</taxon>
        <taxon>Hirsutella</taxon>
    </lineage>
</organism>